<dbReference type="InterPro" id="IPR013783">
    <property type="entry name" value="Ig-like_fold"/>
</dbReference>
<dbReference type="AlphaFoldDB" id="A0A2P8D9D7"/>
<dbReference type="InterPro" id="IPR026891">
    <property type="entry name" value="Fn3-like"/>
</dbReference>
<sequence>MRADHDGEPVADQPAPVSRAGDGTWLDTTLPAPERVAALLAAMSLEEKVAQLYGVWVGADPAGAAVAPHQHELADDTPDFGALIRHGLGQLTRPFGTAAVDATEGARALAKMQSEVVTANRFGIPALVHEECLTGFMTAGATIFPTPLAWGATFDPGLVERMAGYVGASLRSVGVHQALAPVLDVLRDPRWGRTEETVGEDPYLVGTVGTAYVRGLQSTGVVATLKHFAGYSASVAGRNLAPVRVGPREFADVFVPPFEMAIRAGGARSVMSSYTEIDGVPTAADPGVLTDLLRDRLGFTGTVVADYFGVSFLELLHGVAGSAGDAGAQALAAGVDVELPSVRCYGDALLDELRSGAVPEWHVDRAAARVLAQKCELGLLDPDWEPGPPALREPGASVDLDPPDGRALAREVAEESVVLLANDGTLPLPPAGGVAVVGPLADEPEAMLGCYTFPSHMGRGGPGGPEELPGVAVPTLLDGIRAALPDARLTHAEGCDVVGTDASGFDAAVAAAAGADVCVAVVGDRAGLFGRGTSGEGCDAQDLRLPGVQEQLVHALADTGTPVVLVLCTGRPYALGAFGDRLAAVVQAFFPGEEGGRAVAGVLSGRVCPSGRLPVSVPREPGGQPATYLAPPLGHRSEVSSGDPTPLYPFGYGLSYTSFAWDDLRVGTDEPAPADGPVECGTDGAVSLSVRVRNTGDRDGAEVVQLYLHDPVAQVTRPPVRLIGYARVVLRPGEQRRVAFRVHADLTAFTGRDGRRVVEPGAIELRPARSCLDAEHAAAVTLVGPERVVDHTPHLTAQVSVS</sequence>
<dbReference type="Proteomes" id="UP000243528">
    <property type="component" value="Unassembled WGS sequence"/>
</dbReference>
<reference evidence="5 6" key="1">
    <citation type="submission" date="2018-03" db="EMBL/GenBank/DDBJ databases">
        <title>Genomic Encyclopedia of Archaeal and Bacterial Type Strains, Phase II (KMG-II): from individual species to whole genera.</title>
        <authorList>
            <person name="Goeker M."/>
        </authorList>
    </citation>
    <scope>NUCLEOTIDE SEQUENCE [LARGE SCALE GENOMIC DNA]</scope>
    <source>
        <strain evidence="5 6">DSM 45211</strain>
    </source>
</reference>
<dbReference type="InterPro" id="IPR002772">
    <property type="entry name" value="Glyco_hydro_3_C"/>
</dbReference>
<evidence type="ECO:0000259" key="4">
    <source>
        <dbReference type="SMART" id="SM01217"/>
    </source>
</evidence>
<evidence type="ECO:0000313" key="5">
    <source>
        <dbReference type="EMBL" id="PSK93836.1"/>
    </source>
</evidence>
<keyword evidence="6" id="KW-1185">Reference proteome</keyword>
<protein>
    <submittedName>
        <fullName evidence="5">Beta-xylosidase</fullName>
    </submittedName>
</protein>
<dbReference type="EMBL" id="PYGE01000030">
    <property type="protein sequence ID" value="PSK93836.1"/>
    <property type="molecule type" value="Genomic_DNA"/>
</dbReference>
<evidence type="ECO:0000256" key="1">
    <source>
        <dbReference type="ARBA" id="ARBA00005336"/>
    </source>
</evidence>
<dbReference type="PRINTS" id="PR00133">
    <property type="entry name" value="GLHYDRLASE3"/>
</dbReference>
<evidence type="ECO:0000256" key="3">
    <source>
        <dbReference type="SAM" id="MobiDB-lite"/>
    </source>
</evidence>
<gene>
    <name evidence="5" type="ORF">CLV30_13025</name>
</gene>
<dbReference type="Gene3D" id="3.20.20.300">
    <property type="entry name" value="Glycoside hydrolase, family 3, N-terminal domain"/>
    <property type="match status" value="1"/>
</dbReference>
<dbReference type="SUPFAM" id="SSF51445">
    <property type="entry name" value="(Trans)glycosidases"/>
    <property type="match status" value="1"/>
</dbReference>
<dbReference type="Gene3D" id="3.40.50.1700">
    <property type="entry name" value="Glycoside hydrolase family 3 C-terminal domain"/>
    <property type="match status" value="1"/>
</dbReference>
<dbReference type="RefSeq" id="WP_106539897.1">
    <property type="nucleotide sequence ID" value="NZ_PYGE01000030.1"/>
</dbReference>
<dbReference type="SMART" id="SM01217">
    <property type="entry name" value="Fn3_like"/>
    <property type="match status" value="1"/>
</dbReference>
<name>A0A2P8D9D7_9ACTN</name>
<feature type="domain" description="Fibronectin type III-like" evidence="4">
    <location>
        <begin position="702"/>
        <end position="771"/>
    </location>
</feature>
<dbReference type="PANTHER" id="PTHR42715">
    <property type="entry name" value="BETA-GLUCOSIDASE"/>
    <property type="match status" value="1"/>
</dbReference>
<evidence type="ECO:0000313" key="6">
    <source>
        <dbReference type="Proteomes" id="UP000243528"/>
    </source>
</evidence>
<dbReference type="SUPFAM" id="SSF52279">
    <property type="entry name" value="Beta-D-glucan exohydrolase, C-terminal domain"/>
    <property type="match status" value="1"/>
</dbReference>
<accession>A0A2P8D9D7</accession>
<dbReference type="InterPro" id="IPR036962">
    <property type="entry name" value="Glyco_hydro_3_N_sf"/>
</dbReference>
<proteinExistence type="inferred from homology"/>
<dbReference type="Pfam" id="PF01915">
    <property type="entry name" value="Glyco_hydro_3_C"/>
    <property type="match status" value="1"/>
</dbReference>
<dbReference type="InterPro" id="IPR036881">
    <property type="entry name" value="Glyco_hydro_3_C_sf"/>
</dbReference>
<dbReference type="Pfam" id="PF14310">
    <property type="entry name" value="Fn3-like"/>
    <property type="match status" value="1"/>
</dbReference>
<dbReference type="Pfam" id="PF00933">
    <property type="entry name" value="Glyco_hydro_3"/>
    <property type="match status" value="1"/>
</dbReference>
<dbReference type="FunFam" id="3.20.20.300:FF:000011">
    <property type="entry name" value="Glycosyl hydrolase"/>
    <property type="match status" value="1"/>
</dbReference>
<organism evidence="5 6">
    <name type="scientific">Haloactinopolyspora alba</name>
    <dbReference type="NCBI Taxonomy" id="648780"/>
    <lineage>
        <taxon>Bacteria</taxon>
        <taxon>Bacillati</taxon>
        <taxon>Actinomycetota</taxon>
        <taxon>Actinomycetes</taxon>
        <taxon>Jiangellales</taxon>
        <taxon>Jiangellaceae</taxon>
        <taxon>Haloactinopolyspora</taxon>
    </lineage>
</organism>
<comment type="similarity">
    <text evidence="1">Belongs to the glycosyl hydrolase 3 family.</text>
</comment>
<dbReference type="InterPro" id="IPR001764">
    <property type="entry name" value="Glyco_hydro_3_N"/>
</dbReference>
<feature type="region of interest" description="Disordered" evidence="3">
    <location>
        <begin position="1"/>
        <end position="26"/>
    </location>
</feature>
<dbReference type="GO" id="GO:0005975">
    <property type="term" value="P:carbohydrate metabolic process"/>
    <property type="evidence" value="ECO:0007669"/>
    <property type="project" value="InterPro"/>
</dbReference>
<evidence type="ECO:0000256" key="2">
    <source>
        <dbReference type="ARBA" id="ARBA00022801"/>
    </source>
</evidence>
<dbReference type="Gene3D" id="2.60.40.10">
    <property type="entry name" value="Immunoglobulins"/>
    <property type="match status" value="1"/>
</dbReference>
<keyword evidence="2" id="KW-0378">Hydrolase</keyword>
<dbReference type="PANTHER" id="PTHR42715:SF10">
    <property type="entry name" value="BETA-GLUCOSIDASE"/>
    <property type="match status" value="1"/>
</dbReference>
<dbReference type="OrthoDB" id="3304319at2"/>
<dbReference type="InterPro" id="IPR050288">
    <property type="entry name" value="Cellulose_deg_GH3"/>
</dbReference>
<dbReference type="InterPro" id="IPR017853">
    <property type="entry name" value="GH"/>
</dbReference>
<dbReference type="GO" id="GO:0004553">
    <property type="term" value="F:hydrolase activity, hydrolyzing O-glycosyl compounds"/>
    <property type="evidence" value="ECO:0007669"/>
    <property type="project" value="InterPro"/>
</dbReference>
<comment type="caution">
    <text evidence="5">The sequence shown here is derived from an EMBL/GenBank/DDBJ whole genome shotgun (WGS) entry which is preliminary data.</text>
</comment>